<gene>
    <name evidence="8" type="ORF">SAMN04489746_0370</name>
</gene>
<dbReference type="Pfam" id="PF00186">
    <property type="entry name" value="DHFR_1"/>
    <property type="match status" value="1"/>
</dbReference>
<keyword evidence="5" id="KW-0521">NADP</keyword>
<evidence type="ECO:0000256" key="3">
    <source>
        <dbReference type="ARBA" id="ARBA00012856"/>
    </source>
</evidence>
<keyword evidence="6" id="KW-0560">Oxidoreductase</keyword>
<dbReference type="PANTHER" id="PTHR48069:SF3">
    <property type="entry name" value="DIHYDROFOLATE REDUCTASE"/>
    <property type="match status" value="1"/>
</dbReference>
<organism evidence="8 9">
    <name type="scientific">Atopobium minutum</name>
    <dbReference type="NCBI Taxonomy" id="1381"/>
    <lineage>
        <taxon>Bacteria</taxon>
        <taxon>Bacillati</taxon>
        <taxon>Actinomycetota</taxon>
        <taxon>Coriobacteriia</taxon>
        <taxon>Coriobacteriales</taxon>
        <taxon>Atopobiaceae</taxon>
        <taxon>Atopobium</taxon>
    </lineage>
</organism>
<evidence type="ECO:0000256" key="2">
    <source>
        <dbReference type="ARBA" id="ARBA00009539"/>
    </source>
</evidence>
<dbReference type="InterPro" id="IPR001796">
    <property type="entry name" value="DHFR_dom"/>
</dbReference>
<accession>A0AB38A5A7</accession>
<comment type="pathway">
    <text evidence="1">Cofactor biosynthesis; tetrahydrofolate biosynthesis; 5,6,7,8-tetrahydrofolate from 7,8-dihydrofolate: step 1/1.</text>
</comment>
<evidence type="ECO:0000313" key="8">
    <source>
        <dbReference type="EMBL" id="SEB48480.1"/>
    </source>
</evidence>
<keyword evidence="4" id="KW-0554">One-carbon metabolism</keyword>
<dbReference type="Gene3D" id="3.40.430.10">
    <property type="entry name" value="Dihydrofolate Reductase, subunit A"/>
    <property type="match status" value="1"/>
</dbReference>
<dbReference type="GO" id="GO:0046452">
    <property type="term" value="P:dihydrofolate metabolic process"/>
    <property type="evidence" value="ECO:0007669"/>
    <property type="project" value="TreeGrafter"/>
</dbReference>
<dbReference type="CDD" id="cd00209">
    <property type="entry name" value="DHFR"/>
    <property type="match status" value="1"/>
</dbReference>
<comment type="similarity">
    <text evidence="2">Belongs to the dihydrofolate reductase family.</text>
</comment>
<dbReference type="AlphaFoldDB" id="A0AB38A5A7"/>
<dbReference type="GO" id="GO:0046654">
    <property type="term" value="P:tetrahydrofolate biosynthetic process"/>
    <property type="evidence" value="ECO:0007669"/>
    <property type="project" value="InterPro"/>
</dbReference>
<evidence type="ECO:0000259" key="7">
    <source>
        <dbReference type="PROSITE" id="PS51330"/>
    </source>
</evidence>
<comment type="caution">
    <text evidence="8">The sequence shown here is derived from an EMBL/GenBank/DDBJ whole genome shotgun (WGS) entry which is preliminary data.</text>
</comment>
<dbReference type="PROSITE" id="PS51257">
    <property type="entry name" value="PROKAR_LIPOPROTEIN"/>
    <property type="match status" value="1"/>
</dbReference>
<evidence type="ECO:0000256" key="1">
    <source>
        <dbReference type="ARBA" id="ARBA00004903"/>
    </source>
</evidence>
<dbReference type="InterPro" id="IPR024072">
    <property type="entry name" value="DHFR-like_dom_sf"/>
</dbReference>
<reference evidence="8 9" key="1">
    <citation type="submission" date="2016-10" db="EMBL/GenBank/DDBJ databases">
        <authorList>
            <person name="Varghese N."/>
            <person name="Submissions S."/>
        </authorList>
    </citation>
    <scope>NUCLEOTIDE SEQUENCE [LARGE SCALE GENOMIC DNA]</scope>
    <source>
        <strain evidence="8 9">DSM 20586</strain>
    </source>
</reference>
<evidence type="ECO:0000313" key="9">
    <source>
        <dbReference type="Proteomes" id="UP000183687"/>
    </source>
</evidence>
<sequence length="192" mass="21374">MRAIVAVTSNWAIGCKGRLLIDNKADMQHFVRHTRGGTVIMGRTTLESFPGARPLPKRRNIVLTRNTGWSCVGVEVVHSVSEALDAVATDNPNEVWCIGGMSVYEQMLPHCSDVIVTKHDCIRDADAYFPNLDTNPHWQLVATQKGGVTPDGITFDFVQYHRVQHIGLKAAVLTDLLPYQRTTMLSYNSVRL</sequence>
<dbReference type="GO" id="GO:0050661">
    <property type="term" value="F:NADP binding"/>
    <property type="evidence" value="ECO:0007669"/>
    <property type="project" value="InterPro"/>
</dbReference>
<protein>
    <recommendedName>
        <fullName evidence="3">dihydrofolate reductase</fullName>
        <ecNumber evidence="3">1.5.1.3</ecNumber>
    </recommendedName>
</protein>
<dbReference type="PANTHER" id="PTHR48069">
    <property type="entry name" value="DIHYDROFOLATE REDUCTASE"/>
    <property type="match status" value="1"/>
</dbReference>
<dbReference type="RefSeq" id="WP_002563451.1">
    <property type="nucleotide sequence ID" value="NZ_CALJSN010000006.1"/>
</dbReference>
<dbReference type="Proteomes" id="UP000183687">
    <property type="component" value="Unassembled WGS sequence"/>
</dbReference>
<dbReference type="GO" id="GO:0046655">
    <property type="term" value="P:folic acid metabolic process"/>
    <property type="evidence" value="ECO:0007669"/>
    <property type="project" value="TreeGrafter"/>
</dbReference>
<dbReference type="EC" id="1.5.1.3" evidence="3"/>
<feature type="domain" description="DHFR" evidence="7">
    <location>
        <begin position="1"/>
        <end position="162"/>
    </location>
</feature>
<evidence type="ECO:0000256" key="4">
    <source>
        <dbReference type="ARBA" id="ARBA00022563"/>
    </source>
</evidence>
<dbReference type="GO" id="GO:0006730">
    <property type="term" value="P:one-carbon metabolic process"/>
    <property type="evidence" value="ECO:0007669"/>
    <property type="project" value="UniProtKB-KW"/>
</dbReference>
<dbReference type="PROSITE" id="PS51330">
    <property type="entry name" value="DHFR_2"/>
    <property type="match status" value="1"/>
</dbReference>
<dbReference type="GO" id="GO:0004146">
    <property type="term" value="F:dihydrofolate reductase activity"/>
    <property type="evidence" value="ECO:0007669"/>
    <property type="project" value="UniProtKB-EC"/>
</dbReference>
<dbReference type="PRINTS" id="PR00070">
    <property type="entry name" value="DHFR"/>
</dbReference>
<dbReference type="InterPro" id="IPR012259">
    <property type="entry name" value="DHFR"/>
</dbReference>
<evidence type="ECO:0000256" key="5">
    <source>
        <dbReference type="ARBA" id="ARBA00022857"/>
    </source>
</evidence>
<evidence type="ECO:0000256" key="6">
    <source>
        <dbReference type="ARBA" id="ARBA00023002"/>
    </source>
</evidence>
<dbReference type="SUPFAM" id="SSF53597">
    <property type="entry name" value="Dihydrofolate reductase-like"/>
    <property type="match status" value="1"/>
</dbReference>
<proteinExistence type="inferred from homology"/>
<dbReference type="EMBL" id="FNSH01000001">
    <property type="protein sequence ID" value="SEB48480.1"/>
    <property type="molecule type" value="Genomic_DNA"/>
</dbReference>
<name>A0AB38A5A7_9ACTN</name>